<evidence type="ECO:0000256" key="5">
    <source>
        <dbReference type="ARBA" id="ARBA00023315"/>
    </source>
</evidence>
<dbReference type="EMBL" id="CP051461">
    <property type="protein sequence ID" value="QJC57732.1"/>
    <property type="molecule type" value="Genomic_DNA"/>
</dbReference>
<evidence type="ECO:0000313" key="8">
    <source>
        <dbReference type="EMBL" id="QJC57732.1"/>
    </source>
</evidence>
<keyword evidence="6" id="KW-0812">Transmembrane</keyword>
<dbReference type="AlphaFoldDB" id="A0A6H2HCY1"/>
<dbReference type="SMART" id="SM00563">
    <property type="entry name" value="PlsC"/>
    <property type="match status" value="1"/>
</dbReference>
<name>A0A6H2HCY1_9BURK</name>
<evidence type="ECO:0000256" key="6">
    <source>
        <dbReference type="SAM" id="Phobius"/>
    </source>
</evidence>
<keyword evidence="6" id="KW-1133">Transmembrane helix</keyword>
<dbReference type="Pfam" id="PF01553">
    <property type="entry name" value="Acyltransferase"/>
    <property type="match status" value="1"/>
</dbReference>
<dbReference type="SUPFAM" id="SSF69593">
    <property type="entry name" value="Glycerol-3-phosphate (1)-acyltransferase"/>
    <property type="match status" value="1"/>
</dbReference>
<proteinExistence type="predicted"/>
<evidence type="ECO:0000256" key="3">
    <source>
        <dbReference type="ARBA" id="ARBA00022679"/>
    </source>
</evidence>
<organism evidence="8 9">
    <name type="scientific">Polaromonas vacuolata</name>
    <dbReference type="NCBI Taxonomy" id="37448"/>
    <lineage>
        <taxon>Bacteria</taxon>
        <taxon>Pseudomonadati</taxon>
        <taxon>Pseudomonadota</taxon>
        <taxon>Betaproteobacteria</taxon>
        <taxon>Burkholderiales</taxon>
        <taxon>Comamonadaceae</taxon>
        <taxon>Polaromonas</taxon>
    </lineage>
</organism>
<keyword evidence="9" id="KW-1185">Reference proteome</keyword>
<keyword evidence="2" id="KW-0444">Lipid biosynthesis</keyword>
<dbReference type="KEGG" id="pvac:HC248_03062"/>
<dbReference type="EC" id="2.3.1.51" evidence="8"/>
<keyword evidence="3 8" id="KW-0808">Transferase</keyword>
<feature type="domain" description="Phospholipid/glycerol acyltransferase" evidence="7">
    <location>
        <begin position="86"/>
        <end position="198"/>
    </location>
</feature>
<evidence type="ECO:0000256" key="1">
    <source>
        <dbReference type="ARBA" id="ARBA00005189"/>
    </source>
</evidence>
<protein>
    <submittedName>
        <fullName evidence="8">1-acyl-sn-glycerol-3-phosphate acyltransferase</fullName>
        <ecNumber evidence="8">2.3.1.51</ecNumber>
    </submittedName>
</protein>
<evidence type="ECO:0000259" key="7">
    <source>
        <dbReference type="SMART" id="SM00563"/>
    </source>
</evidence>
<feature type="transmembrane region" description="Helical" evidence="6">
    <location>
        <begin position="29"/>
        <end position="47"/>
    </location>
</feature>
<dbReference type="CDD" id="cd07989">
    <property type="entry name" value="LPLAT_AGPAT-like"/>
    <property type="match status" value="1"/>
</dbReference>
<gene>
    <name evidence="8" type="primary">plsC_1</name>
    <name evidence="8" type="ORF">HC248_03062</name>
</gene>
<keyword evidence="4" id="KW-0443">Lipid metabolism</keyword>
<comment type="pathway">
    <text evidence="1">Lipid metabolism.</text>
</comment>
<keyword evidence="6" id="KW-0472">Membrane</keyword>
<dbReference type="GO" id="GO:0003841">
    <property type="term" value="F:1-acylglycerol-3-phosphate O-acyltransferase activity"/>
    <property type="evidence" value="ECO:0007669"/>
    <property type="project" value="UniProtKB-EC"/>
</dbReference>
<keyword evidence="5 8" id="KW-0012">Acyltransferase</keyword>
<accession>A0A6H2HCY1</accession>
<dbReference type="InterPro" id="IPR002123">
    <property type="entry name" value="Plipid/glycerol_acylTrfase"/>
</dbReference>
<sequence>MRLDHQADQKVSPKAGHKFSHKLHACIKALRAFLHIAVGFVTIALLFPRLSQAQREMRIQVWSRQLLTCLGIGLVVNGEPARNGPALLMANHISWLDISALHSAGFCRFVSKADIMQWPFIGKLAIGVGSLFIERTSRRDAMRVVQHMTERLRAGDVLAVFPEGTTSDGQSLLPFHANLFQAAISAEAPVQPVSLQFVDSTSGKPSFAPCYIDDDTLMASFWRTLCTPGISVVISYGLPQLARGRDRREWSRDVRAEIDALRLKNSFSSL</sequence>
<dbReference type="PANTHER" id="PTHR10434:SF64">
    <property type="entry name" value="1-ACYL-SN-GLYCEROL-3-PHOSPHATE ACYLTRANSFERASE-RELATED"/>
    <property type="match status" value="1"/>
</dbReference>
<evidence type="ECO:0000313" key="9">
    <source>
        <dbReference type="Proteomes" id="UP000502041"/>
    </source>
</evidence>
<dbReference type="GO" id="GO:0006654">
    <property type="term" value="P:phosphatidic acid biosynthetic process"/>
    <property type="evidence" value="ECO:0007669"/>
    <property type="project" value="TreeGrafter"/>
</dbReference>
<evidence type="ECO:0000256" key="2">
    <source>
        <dbReference type="ARBA" id="ARBA00022516"/>
    </source>
</evidence>
<dbReference type="Proteomes" id="UP000502041">
    <property type="component" value="Chromosome"/>
</dbReference>
<dbReference type="PANTHER" id="PTHR10434">
    <property type="entry name" value="1-ACYL-SN-GLYCEROL-3-PHOSPHATE ACYLTRANSFERASE"/>
    <property type="match status" value="1"/>
</dbReference>
<evidence type="ECO:0000256" key="4">
    <source>
        <dbReference type="ARBA" id="ARBA00023098"/>
    </source>
</evidence>
<reference evidence="8 9" key="1">
    <citation type="submission" date="2020-04" db="EMBL/GenBank/DDBJ databases">
        <title>Complete genome of a Psychrophilic, Marine, Gas Vacuolate Bacterium Polaromonas vacuolata KCTC 22033T.</title>
        <authorList>
            <person name="Hwang K."/>
            <person name="Kim K.M."/>
        </authorList>
    </citation>
    <scope>NUCLEOTIDE SEQUENCE [LARGE SCALE GENOMIC DNA]</scope>
    <source>
        <strain evidence="8 9">KCTC 22033</strain>
    </source>
</reference>